<evidence type="ECO:0000313" key="13">
    <source>
        <dbReference type="Proteomes" id="UP000636479"/>
    </source>
</evidence>
<evidence type="ECO:0000256" key="1">
    <source>
        <dbReference type="ARBA" id="ARBA00004606"/>
    </source>
</evidence>
<feature type="domain" description="GH16" evidence="11">
    <location>
        <begin position="190"/>
        <end position="575"/>
    </location>
</feature>
<dbReference type="InterPro" id="IPR005629">
    <property type="entry name" value="Skn1/Kre6/Sbg1"/>
</dbReference>
<dbReference type="InterPro" id="IPR000757">
    <property type="entry name" value="Beta-glucanase-like"/>
</dbReference>
<dbReference type="GO" id="GO:0031505">
    <property type="term" value="P:fungal-type cell wall organization"/>
    <property type="evidence" value="ECO:0007669"/>
    <property type="project" value="TreeGrafter"/>
</dbReference>
<evidence type="ECO:0000256" key="5">
    <source>
        <dbReference type="ARBA" id="ARBA00022989"/>
    </source>
</evidence>
<dbReference type="GO" id="GO:0015926">
    <property type="term" value="F:glucosidase activity"/>
    <property type="evidence" value="ECO:0007669"/>
    <property type="project" value="TreeGrafter"/>
</dbReference>
<dbReference type="PROSITE" id="PS51762">
    <property type="entry name" value="GH16_2"/>
    <property type="match status" value="1"/>
</dbReference>
<keyword evidence="8" id="KW-0961">Cell wall biogenesis/degradation</keyword>
<evidence type="ECO:0000256" key="3">
    <source>
        <dbReference type="ARBA" id="ARBA00022692"/>
    </source>
</evidence>
<proteinExistence type="inferred from homology"/>
<dbReference type="GO" id="GO:0005886">
    <property type="term" value="C:plasma membrane"/>
    <property type="evidence" value="ECO:0007669"/>
    <property type="project" value="TreeGrafter"/>
</dbReference>
<dbReference type="Pfam" id="PF03935">
    <property type="entry name" value="SKN1_KRE6_Sbg1"/>
    <property type="match status" value="1"/>
</dbReference>
<gene>
    <name evidence="12" type="ORF">MIND_00287000</name>
</gene>
<comment type="subcellular location">
    <subcellularLocation>
        <location evidence="1">Membrane</location>
        <topology evidence="1">Single-pass type II membrane protein</topology>
    </subcellularLocation>
</comment>
<dbReference type="SUPFAM" id="SSF49899">
    <property type="entry name" value="Concanavalin A-like lectins/glucanases"/>
    <property type="match status" value="1"/>
</dbReference>
<keyword evidence="7" id="KW-0325">Glycoprotein</keyword>
<feature type="region of interest" description="Disordered" evidence="9">
    <location>
        <begin position="1"/>
        <end position="93"/>
    </location>
</feature>
<dbReference type="GO" id="GO:0006078">
    <property type="term" value="P:(1-&gt;6)-beta-D-glucan biosynthetic process"/>
    <property type="evidence" value="ECO:0007669"/>
    <property type="project" value="TreeGrafter"/>
</dbReference>
<dbReference type="PANTHER" id="PTHR31361">
    <property type="entry name" value="BETA-GLUCAN SYNTHESIS-ASSOCIATED PROTEIN KRE6-RELATED"/>
    <property type="match status" value="1"/>
</dbReference>
<evidence type="ECO:0000256" key="8">
    <source>
        <dbReference type="ARBA" id="ARBA00023316"/>
    </source>
</evidence>
<protein>
    <submittedName>
        <fullName evidence="12">GH16 domain-containing protein</fullName>
    </submittedName>
</protein>
<feature type="transmembrane region" description="Helical" evidence="10">
    <location>
        <begin position="138"/>
        <end position="162"/>
    </location>
</feature>
<name>A0A8H6WCE0_9AGAR</name>
<dbReference type="PANTHER" id="PTHR31361:SF1">
    <property type="entry name" value="BETA-GLUCAN SYNTHESIS-ASSOCIATED PROTEIN KRE6-RELATED"/>
    <property type="match status" value="1"/>
</dbReference>
<feature type="compositionally biased region" description="Basic residues" evidence="9">
    <location>
        <begin position="7"/>
        <end position="20"/>
    </location>
</feature>
<accession>A0A8H6WCE0</accession>
<evidence type="ECO:0000256" key="10">
    <source>
        <dbReference type="SAM" id="Phobius"/>
    </source>
</evidence>
<dbReference type="RefSeq" id="XP_037224830.1">
    <property type="nucleotide sequence ID" value="XM_037359735.1"/>
</dbReference>
<dbReference type="FunFam" id="2.60.120.200:FF:000135">
    <property type="entry name" value="Related to KRE6-glucan synthase subunit"/>
    <property type="match status" value="1"/>
</dbReference>
<reference evidence="12" key="1">
    <citation type="submission" date="2020-05" db="EMBL/GenBank/DDBJ databases">
        <title>Mycena genomes resolve the evolution of fungal bioluminescence.</title>
        <authorList>
            <person name="Tsai I.J."/>
        </authorList>
    </citation>
    <scope>NUCLEOTIDE SEQUENCE</scope>
    <source>
        <strain evidence="12">171206Taipei</strain>
    </source>
</reference>
<evidence type="ECO:0000256" key="2">
    <source>
        <dbReference type="ARBA" id="ARBA00010962"/>
    </source>
</evidence>
<dbReference type="Proteomes" id="UP000636479">
    <property type="component" value="Unassembled WGS sequence"/>
</dbReference>
<dbReference type="GeneID" id="59342251"/>
<evidence type="ECO:0000256" key="7">
    <source>
        <dbReference type="ARBA" id="ARBA00023180"/>
    </source>
</evidence>
<keyword evidence="4" id="KW-0735">Signal-anchor</keyword>
<keyword evidence="6 10" id="KW-0472">Membrane</keyword>
<dbReference type="EMBL" id="JACAZF010000002">
    <property type="protein sequence ID" value="KAF7312722.1"/>
    <property type="molecule type" value="Genomic_DNA"/>
</dbReference>
<keyword evidence="3 10" id="KW-0812">Transmembrane</keyword>
<keyword evidence="13" id="KW-1185">Reference proteome</keyword>
<dbReference type="AlphaFoldDB" id="A0A8H6WCE0"/>
<dbReference type="OrthoDB" id="412647at2759"/>
<dbReference type="Gene3D" id="2.60.120.200">
    <property type="match status" value="1"/>
</dbReference>
<sequence length="623" mass="68684">MSSSQSHSHRRAPPVRRIPRRPPPSFDGVIYSTAPTSSPPASPPRNQQRRPGIIRDVARGSIGAGYGPYPLDPNVNRPRRDKRAEPGPLARSETVSAKWGRNINLDDTVHNGLPESRSRHYFQNRVAMVFSLRGWSNILAIFSISLALLALFIGYPITLFLIRPRSSPNANGGFNLGGINASGQVPALGNHFPRLIDPDTPEGAMEYINPDGKRYELVFSDEFNQDARSFYPGDDPYWEAVDLHYWMTEDLEWYDPAAITTRDGKLVITLSNMSTHDLGFQSGMLQSCNKVCFTTAYIEVSLSLPGSSSQVGFWPGVWTMGNLGRAGYGGTTDGTWPYSYSECDVGTFPNQTARNGQPAASIGADGESISFLPGQRLSACTCPHSDHPGPLKAGNFVGRGAPELDILEALIEIEGTNYRGQVSQSYQIAPYDAQRAWKNDSSAAHIDNPVKTALNQFIGNEYQETLSALTFIDPSVYGGNGYARYGVEWYSNPDKRGDSYVSWYAQGNRTWSITDDALGPDSRTEVGARLVSEEPMYIIFNLGISPSFQAPDFTRLVLPAELLIDYVRVYQLPGTKNGVTCDPPSRPTAAYIQQHANVYTNPNLTTWEQAGYEFPKNQLYDGC</sequence>
<evidence type="ECO:0000256" key="4">
    <source>
        <dbReference type="ARBA" id="ARBA00022968"/>
    </source>
</evidence>
<evidence type="ECO:0000259" key="11">
    <source>
        <dbReference type="PROSITE" id="PS51762"/>
    </source>
</evidence>
<dbReference type="InterPro" id="IPR013320">
    <property type="entry name" value="ConA-like_dom_sf"/>
</dbReference>
<evidence type="ECO:0000256" key="9">
    <source>
        <dbReference type="SAM" id="MobiDB-lite"/>
    </source>
</evidence>
<comment type="similarity">
    <text evidence="2">Belongs to the SKN1/KRE6 family.</text>
</comment>
<comment type="caution">
    <text evidence="12">The sequence shown here is derived from an EMBL/GenBank/DDBJ whole genome shotgun (WGS) entry which is preliminary data.</text>
</comment>
<dbReference type="GO" id="GO:0005789">
    <property type="term" value="C:endoplasmic reticulum membrane"/>
    <property type="evidence" value="ECO:0007669"/>
    <property type="project" value="TreeGrafter"/>
</dbReference>
<evidence type="ECO:0000256" key="6">
    <source>
        <dbReference type="ARBA" id="ARBA00023136"/>
    </source>
</evidence>
<organism evidence="12 13">
    <name type="scientific">Mycena indigotica</name>
    <dbReference type="NCBI Taxonomy" id="2126181"/>
    <lineage>
        <taxon>Eukaryota</taxon>
        <taxon>Fungi</taxon>
        <taxon>Dikarya</taxon>
        <taxon>Basidiomycota</taxon>
        <taxon>Agaricomycotina</taxon>
        <taxon>Agaricomycetes</taxon>
        <taxon>Agaricomycetidae</taxon>
        <taxon>Agaricales</taxon>
        <taxon>Marasmiineae</taxon>
        <taxon>Mycenaceae</taxon>
        <taxon>Mycena</taxon>
    </lineage>
</organism>
<evidence type="ECO:0000313" key="12">
    <source>
        <dbReference type="EMBL" id="KAF7312722.1"/>
    </source>
</evidence>
<keyword evidence="5 10" id="KW-1133">Transmembrane helix</keyword>